<dbReference type="PhylomeDB" id="B3SBD4"/>
<accession>B3SBD4</accession>
<dbReference type="GeneID" id="6758789"/>
<gene>
    <name evidence="1" type="ORF">TRIADDRAFT_61575</name>
</gene>
<evidence type="ECO:0000313" key="2">
    <source>
        <dbReference type="Proteomes" id="UP000009022"/>
    </source>
</evidence>
<proteinExistence type="predicted"/>
<dbReference type="RefSeq" id="XP_002117576.1">
    <property type="nucleotide sequence ID" value="XM_002117540.1"/>
</dbReference>
<dbReference type="EMBL" id="DS985264">
    <property type="protein sequence ID" value="EDV19986.1"/>
    <property type="molecule type" value="Genomic_DNA"/>
</dbReference>
<evidence type="ECO:0000313" key="1">
    <source>
        <dbReference type="EMBL" id="EDV19986.1"/>
    </source>
</evidence>
<dbReference type="KEGG" id="tad:TRIADDRAFT_61575"/>
<dbReference type="InParanoid" id="B3SBD4"/>
<dbReference type="OrthoDB" id="2115692at2759"/>
<dbReference type="PANTHER" id="PTHR20905">
    <property type="entry name" value="N-ACETYLTRANSFERASE-RELATED"/>
    <property type="match status" value="1"/>
</dbReference>
<reference evidence="1 2" key="1">
    <citation type="journal article" date="2008" name="Nature">
        <title>The Trichoplax genome and the nature of placozoans.</title>
        <authorList>
            <person name="Srivastava M."/>
            <person name="Begovic E."/>
            <person name="Chapman J."/>
            <person name="Putnam N.H."/>
            <person name="Hellsten U."/>
            <person name="Kawashima T."/>
            <person name="Kuo A."/>
            <person name="Mitros T."/>
            <person name="Salamov A."/>
            <person name="Carpenter M.L."/>
            <person name="Signorovitch A.Y."/>
            <person name="Moreno M.A."/>
            <person name="Kamm K."/>
            <person name="Grimwood J."/>
            <person name="Schmutz J."/>
            <person name="Shapiro H."/>
            <person name="Grigoriev I.V."/>
            <person name="Buss L.W."/>
            <person name="Schierwater B."/>
            <person name="Dellaporta S.L."/>
            <person name="Rokhsar D.S."/>
        </authorList>
    </citation>
    <scope>NUCLEOTIDE SEQUENCE [LARGE SCALE GENOMIC DNA]</scope>
    <source>
        <strain evidence="1 2">Grell-BS-1999</strain>
    </source>
</reference>
<dbReference type="PANTHER" id="PTHR20905:SF1">
    <property type="entry name" value="AT07410P-RELATED"/>
    <property type="match status" value="1"/>
</dbReference>
<keyword evidence="2" id="KW-1185">Reference proteome</keyword>
<dbReference type="Proteomes" id="UP000009022">
    <property type="component" value="Unassembled WGS sequence"/>
</dbReference>
<sequence length="261" mass="29652">MTEDKTVQHVKRIVHQFRNSHASFIIDHHHGIGYSIMEKDDIDEAANVLAMAFTQQNEMYKCRGITFDDYVEIASHECRISAEEKLSIVARDTETNQIVGVAAGYSYTKAIQAFDANNAENKHMEAIEPIMDCMLQLYEKVEQMPSFNPHKTVIMDDLACVQGVKYAGKAIGFICGGLIRAVSARNGYSYLLTVAINPVMQRRAHAIGYKLIHSINFDEYTYKGQKVFHELLDQGYYRAQIFIYYLNEESNRLGSSSQAKL</sequence>
<dbReference type="AlphaFoldDB" id="B3SBD4"/>
<organism evidence="1 2">
    <name type="scientific">Trichoplax adhaerens</name>
    <name type="common">Trichoplax reptans</name>
    <dbReference type="NCBI Taxonomy" id="10228"/>
    <lineage>
        <taxon>Eukaryota</taxon>
        <taxon>Metazoa</taxon>
        <taxon>Placozoa</taxon>
        <taxon>Uniplacotomia</taxon>
        <taxon>Trichoplacea</taxon>
        <taxon>Trichoplacidae</taxon>
        <taxon>Trichoplax</taxon>
    </lineage>
</organism>
<evidence type="ECO:0008006" key="3">
    <source>
        <dbReference type="Google" id="ProtNLM"/>
    </source>
</evidence>
<dbReference type="HOGENOM" id="CLU_1103991_0_0_1"/>
<protein>
    <recommendedName>
        <fullName evidence="3">N-acetyltransferase domain-containing protein</fullName>
    </recommendedName>
</protein>
<dbReference type="Gene3D" id="3.40.630.30">
    <property type="match status" value="1"/>
</dbReference>
<dbReference type="GO" id="GO:0008080">
    <property type="term" value="F:N-acetyltransferase activity"/>
    <property type="evidence" value="ECO:0000318"/>
    <property type="project" value="GO_Central"/>
</dbReference>
<dbReference type="FunFam" id="3.40.630.30:FF:000100">
    <property type="entry name" value="Predicted protein"/>
    <property type="match status" value="1"/>
</dbReference>
<name>B3SBD4_TRIAD</name>
<dbReference type="CTD" id="6758789"/>